<evidence type="ECO:0000313" key="2">
    <source>
        <dbReference type="EMBL" id="SEH67724.1"/>
    </source>
</evidence>
<name>A0A1H6K5Q8_9GAMM</name>
<dbReference type="AlphaFoldDB" id="A0A1H6K5Q8"/>
<dbReference type="InterPro" id="IPR008535">
    <property type="entry name" value="DUF817"/>
</dbReference>
<keyword evidence="1" id="KW-1133">Transmembrane helix</keyword>
<organism evidence="2 3">
    <name type="scientific">Rheinheimera pacifica</name>
    <dbReference type="NCBI Taxonomy" id="173990"/>
    <lineage>
        <taxon>Bacteria</taxon>
        <taxon>Pseudomonadati</taxon>
        <taxon>Pseudomonadota</taxon>
        <taxon>Gammaproteobacteria</taxon>
        <taxon>Chromatiales</taxon>
        <taxon>Chromatiaceae</taxon>
        <taxon>Rheinheimera</taxon>
    </lineage>
</organism>
<feature type="transmembrane region" description="Helical" evidence="1">
    <location>
        <begin position="45"/>
        <end position="64"/>
    </location>
</feature>
<dbReference type="Proteomes" id="UP000199371">
    <property type="component" value="Unassembled WGS sequence"/>
</dbReference>
<feature type="transmembrane region" description="Helical" evidence="1">
    <location>
        <begin position="70"/>
        <end position="86"/>
    </location>
</feature>
<feature type="transmembrane region" description="Helical" evidence="1">
    <location>
        <begin position="262"/>
        <end position="279"/>
    </location>
</feature>
<feature type="transmembrane region" description="Helical" evidence="1">
    <location>
        <begin position="126"/>
        <end position="144"/>
    </location>
</feature>
<feature type="transmembrane region" description="Helical" evidence="1">
    <location>
        <begin position="219"/>
        <end position="242"/>
    </location>
</feature>
<dbReference type="EMBL" id="FNXF01000002">
    <property type="protein sequence ID" value="SEH67724.1"/>
    <property type="molecule type" value="Genomic_DNA"/>
</dbReference>
<accession>A0A1H6K5Q8</accession>
<evidence type="ECO:0000313" key="3">
    <source>
        <dbReference type="Proteomes" id="UP000199371"/>
    </source>
</evidence>
<dbReference type="RefSeq" id="WP_177172152.1">
    <property type="nucleotide sequence ID" value="NZ_DASWWU010000009.1"/>
</dbReference>
<feature type="transmembrane region" description="Helical" evidence="1">
    <location>
        <begin position="190"/>
        <end position="207"/>
    </location>
</feature>
<dbReference type="STRING" id="173990.SAMN05660691_00839"/>
<protein>
    <submittedName>
        <fullName evidence="2">Uncharacterized membrane protein YoaT, DUF817 family</fullName>
    </submittedName>
</protein>
<feature type="transmembrane region" description="Helical" evidence="1">
    <location>
        <begin position="98"/>
        <end position="120"/>
    </location>
</feature>
<proteinExistence type="predicted"/>
<evidence type="ECO:0000256" key="1">
    <source>
        <dbReference type="SAM" id="Phobius"/>
    </source>
</evidence>
<reference evidence="3" key="1">
    <citation type="submission" date="2016-10" db="EMBL/GenBank/DDBJ databases">
        <authorList>
            <person name="Varghese N."/>
            <person name="Submissions S."/>
        </authorList>
    </citation>
    <scope>NUCLEOTIDE SEQUENCE [LARGE SCALE GENOMIC DNA]</scope>
    <source>
        <strain evidence="3">DSM 17616</strain>
    </source>
</reference>
<dbReference type="PIRSF" id="PIRSF009141">
    <property type="entry name" value="UCP009141"/>
    <property type="match status" value="1"/>
</dbReference>
<keyword evidence="3" id="KW-1185">Reference proteome</keyword>
<keyword evidence="1" id="KW-0472">Membrane</keyword>
<feature type="transmembrane region" description="Helical" evidence="1">
    <location>
        <begin position="165"/>
        <end position="184"/>
    </location>
</feature>
<gene>
    <name evidence="2" type="ORF">SAMN05660691_00839</name>
</gene>
<keyword evidence="1" id="KW-0812">Transmembrane</keyword>
<dbReference type="Pfam" id="PF05675">
    <property type="entry name" value="DUF817"/>
    <property type="match status" value="1"/>
</dbReference>
<sequence>MSSFSVAAVNRLDHWLMQVTPPADTNGFRRFCWEFWFFGLKQARACLFVALFFAAVLLVPRAGFLGIPRYDVLLILALLIQYWMVWSKLETVDELKAICLFHLVGFALEVFKTSGAIQSWSYPDFAYTKVFGVPLFAGFMYAAVGSYIIQSWRLMQQRVAHHPPYWMAVLVALLIYANFFTHHYIGDYRWYIAAATLGLYARSVVYFTPLDRERSMPLLLGFVLVGFFIWLAENISTFMGLWSYPNQLGAWSVVHLGKWSSWSLLVIMTFTIVAQLKYVKQRIDVPR</sequence>